<proteinExistence type="predicted"/>
<organism evidence="1 2">
    <name type="scientific">Pseudonocardia sediminis</name>
    <dbReference type="NCBI Taxonomy" id="1397368"/>
    <lineage>
        <taxon>Bacteria</taxon>
        <taxon>Bacillati</taxon>
        <taxon>Actinomycetota</taxon>
        <taxon>Actinomycetes</taxon>
        <taxon>Pseudonocardiales</taxon>
        <taxon>Pseudonocardiaceae</taxon>
        <taxon>Pseudonocardia</taxon>
    </lineage>
</organism>
<comment type="caution">
    <text evidence="1">The sequence shown here is derived from an EMBL/GenBank/DDBJ whole genome shotgun (WGS) entry which is preliminary data.</text>
</comment>
<name>A0A4Q7UQG9_PSEST</name>
<dbReference type="Proteomes" id="UP000291591">
    <property type="component" value="Unassembled WGS sequence"/>
</dbReference>
<dbReference type="SUPFAM" id="SSF159238">
    <property type="entry name" value="SO1590-like"/>
    <property type="match status" value="1"/>
</dbReference>
<dbReference type="Gene3D" id="2.40.350.10">
    <property type="entry name" value="SO1590-like"/>
    <property type="match status" value="1"/>
</dbReference>
<dbReference type="EMBL" id="SHKL01000001">
    <property type="protein sequence ID" value="RZT83796.1"/>
    <property type="molecule type" value="Genomic_DNA"/>
</dbReference>
<keyword evidence="2" id="KW-1185">Reference proteome</keyword>
<evidence type="ECO:0000313" key="1">
    <source>
        <dbReference type="EMBL" id="RZT83796.1"/>
    </source>
</evidence>
<sequence>MTDTTLLTGGFTLPTWDEDPYAEIPADGGAERYVRVRNTKEFTGGLTGTGVADLLQVLLPSGAAAYVGIERVEATVDGRRGTFVLMHAAAGDSTGGSMSVTVVPGSGTGDLDGLRGEMQIDRSPEGVHTYTFDVVLP</sequence>
<dbReference type="InterPro" id="IPR023159">
    <property type="entry name" value="SO1590-like_sf"/>
</dbReference>
<gene>
    <name evidence="1" type="ORF">EV383_0614</name>
</gene>
<dbReference type="Pfam" id="PF11528">
    <property type="entry name" value="DUF3224"/>
    <property type="match status" value="1"/>
</dbReference>
<dbReference type="AlphaFoldDB" id="A0A4Q7UQG9"/>
<dbReference type="InterPro" id="IPR021607">
    <property type="entry name" value="DUF3224"/>
</dbReference>
<dbReference type="RefSeq" id="WP_165438216.1">
    <property type="nucleotide sequence ID" value="NZ_SHKL01000001.1"/>
</dbReference>
<accession>A0A4Q7UQG9</accession>
<protein>
    <submittedName>
        <fullName evidence="1">Uncharacterized protein DUF3224</fullName>
    </submittedName>
</protein>
<evidence type="ECO:0000313" key="2">
    <source>
        <dbReference type="Proteomes" id="UP000291591"/>
    </source>
</evidence>
<reference evidence="1 2" key="1">
    <citation type="submission" date="2019-02" db="EMBL/GenBank/DDBJ databases">
        <title>Sequencing the genomes of 1000 actinobacteria strains.</title>
        <authorList>
            <person name="Klenk H.-P."/>
        </authorList>
    </citation>
    <scope>NUCLEOTIDE SEQUENCE [LARGE SCALE GENOMIC DNA]</scope>
    <source>
        <strain evidence="1 2">DSM 45779</strain>
    </source>
</reference>